<dbReference type="Pfam" id="PF07848">
    <property type="entry name" value="PaaX"/>
    <property type="match status" value="1"/>
</dbReference>
<dbReference type="InterPro" id="IPR036390">
    <property type="entry name" value="WH_DNA-bd_sf"/>
</dbReference>
<dbReference type="PANTHER" id="PTHR30319:SF1">
    <property type="entry name" value="TRANSCRIPTIONAL REPRESSOR PAAX"/>
    <property type="match status" value="1"/>
</dbReference>
<dbReference type="PIRSF" id="PIRSF020623">
    <property type="entry name" value="PaaX"/>
    <property type="match status" value="1"/>
</dbReference>
<evidence type="ECO:0008006" key="6">
    <source>
        <dbReference type="Google" id="ProtNLM"/>
    </source>
</evidence>
<dbReference type="SUPFAM" id="SSF46785">
    <property type="entry name" value="Winged helix' DNA-binding domain"/>
    <property type="match status" value="1"/>
</dbReference>
<comment type="caution">
    <text evidence="4">The sequence shown here is derived from an EMBL/GenBank/DDBJ whole genome shotgun (WGS) entry which is preliminary data.</text>
</comment>
<dbReference type="Pfam" id="PF20803">
    <property type="entry name" value="PaaX_M"/>
    <property type="match status" value="1"/>
</dbReference>
<dbReference type="InterPro" id="IPR013225">
    <property type="entry name" value="PaaX_C"/>
</dbReference>
<dbReference type="PANTHER" id="PTHR30319">
    <property type="entry name" value="PHENYLACETIC ACID REGULATOR-RELATED TRANSCRIPTIONAL REPRESSOR"/>
    <property type="match status" value="1"/>
</dbReference>
<sequence length="286" mass="31410">MSVANVRATSPAAGASLLETSVLTRKPRQLLLAFFGEFVCDRYFEPLRASVLIGTLESAGVAASAVRTNLDRMVESGLLERRRLGREIGFELTSHGSEVLREASGRVNGPAPFEPQGEGWTLVTFTVPEHLRDLRHRLRATLTWSGFAVLRDGLWIAPGSVDLAAALEAIIPELPPASVNAFSATELAGFPMAETVRVAWDIEGIRAAHDEFIEHWEGEDAAADLPAVTARTLLVADWLALLRADPRLPRQYMGDDWPADRSAELFTRRHREFAFPAVRDFAGLVD</sequence>
<dbReference type="InterPro" id="IPR036388">
    <property type="entry name" value="WH-like_DNA-bd_sf"/>
</dbReference>
<dbReference type="Proteomes" id="UP000034098">
    <property type="component" value="Unassembled WGS sequence"/>
</dbReference>
<dbReference type="InterPro" id="IPR012906">
    <property type="entry name" value="PaaX-like_N"/>
</dbReference>
<dbReference type="Pfam" id="PF08223">
    <property type="entry name" value="PaaX_C"/>
    <property type="match status" value="1"/>
</dbReference>
<keyword evidence="5" id="KW-1185">Reference proteome</keyword>
<gene>
    <name evidence="4" type="ORF">RS82_01932</name>
</gene>
<dbReference type="Gene3D" id="3.30.70.2650">
    <property type="match status" value="1"/>
</dbReference>
<dbReference type="InterPro" id="IPR011965">
    <property type="entry name" value="PaaX_trns_reg"/>
</dbReference>
<accession>A0A0M2HFE2</accession>
<dbReference type="InterPro" id="IPR048846">
    <property type="entry name" value="PaaX-like_central"/>
</dbReference>
<evidence type="ECO:0000259" key="2">
    <source>
        <dbReference type="Pfam" id="PF08223"/>
    </source>
</evidence>
<reference evidence="4 5" key="1">
    <citation type="submission" date="2015-02" db="EMBL/GenBank/DDBJ databases">
        <title>Draft genome sequences of ten Microbacterium spp. with emphasis on heavy metal contaminated environments.</title>
        <authorList>
            <person name="Corretto E."/>
        </authorList>
    </citation>
    <scope>NUCLEOTIDE SEQUENCE [LARGE SCALE GENOMIC DNA]</scope>
    <source>
        <strain evidence="4 5">DSM 8608</strain>
    </source>
</reference>
<evidence type="ECO:0000313" key="5">
    <source>
        <dbReference type="Proteomes" id="UP000034098"/>
    </source>
</evidence>
<dbReference type="EMBL" id="JYJA01000033">
    <property type="protein sequence ID" value="KJL42967.1"/>
    <property type="molecule type" value="Genomic_DNA"/>
</dbReference>
<dbReference type="GO" id="GO:0006351">
    <property type="term" value="P:DNA-templated transcription"/>
    <property type="evidence" value="ECO:0007669"/>
    <property type="project" value="InterPro"/>
</dbReference>
<proteinExistence type="predicted"/>
<protein>
    <recommendedName>
        <fullName evidence="6">PaaX family transcriptional regulator</fullName>
    </recommendedName>
</protein>
<feature type="domain" description="Transcriptional repressor PaaX-like N-terminal" evidence="1">
    <location>
        <begin position="30"/>
        <end position="96"/>
    </location>
</feature>
<dbReference type="PATRIC" id="fig|69370.6.peg.1964"/>
<dbReference type="Gene3D" id="1.10.10.10">
    <property type="entry name" value="Winged helix-like DNA-binding domain superfamily/Winged helix DNA-binding domain"/>
    <property type="match status" value="1"/>
</dbReference>
<name>A0A0M2HFE2_MICTR</name>
<evidence type="ECO:0000259" key="3">
    <source>
        <dbReference type="Pfam" id="PF20803"/>
    </source>
</evidence>
<feature type="domain" description="Transcriptional repressor PaaX-like C-terminal" evidence="2">
    <location>
        <begin position="200"/>
        <end position="277"/>
    </location>
</feature>
<evidence type="ECO:0000313" key="4">
    <source>
        <dbReference type="EMBL" id="KJL42967.1"/>
    </source>
</evidence>
<feature type="domain" description="Transcriptional repressor PaaX-like central Cas2-like" evidence="3">
    <location>
        <begin position="118"/>
        <end position="186"/>
    </location>
</feature>
<dbReference type="AlphaFoldDB" id="A0A0M2HFE2"/>
<organism evidence="4 5">
    <name type="scientific">Microbacterium trichothecenolyticum</name>
    <name type="common">Aureobacterium trichothecenolyticum</name>
    <dbReference type="NCBI Taxonomy" id="69370"/>
    <lineage>
        <taxon>Bacteria</taxon>
        <taxon>Bacillati</taxon>
        <taxon>Actinomycetota</taxon>
        <taxon>Actinomycetes</taxon>
        <taxon>Micrococcales</taxon>
        <taxon>Microbacteriaceae</taxon>
        <taxon>Microbacterium</taxon>
    </lineage>
</organism>
<evidence type="ECO:0000259" key="1">
    <source>
        <dbReference type="Pfam" id="PF07848"/>
    </source>
</evidence>